<evidence type="ECO:0000256" key="24">
    <source>
        <dbReference type="RuleBase" id="RU363065"/>
    </source>
</evidence>
<dbReference type="InterPro" id="IPR000829">
    <property type="entry name" value="DAGK"/>
</dbReference>
<feature type="binding site" evidence="22">
    <location>
        <position position="78"/>
    </location>
    <ligand>
        <name>ATP</name>
        <dbReference type="ChEBI" id="CHEBI:30616"/>
    </ligand>
</feature>
<dbReference type="PANTHER" id="PTHR34299:SF1">
    <property type="entry name" value="DIACYLGLYCEROL KINASE"/>
    <property type="match status" value="1"/>
</dbReference>
<feature type="binding site" evidence="21">
    <location>
        <position position="57"/>
    </location>
    <ligand>
        <name>substrate</name>
    </ligand>
</feature>
<evidence type="ECO:0000256" key="8">
    <source>
        <dbReference type="ARBA" id="ARBA00022679"/>
    </source>
</evidence>
<keyword evidence="14 23" id="KW-0460">Magnesium</keyword>
<evidence type="ECO:0000256" key="2">
    <source>
        <dbReference type="ARBA" id="ARBA00005967"/>
    </source>
</evidence>
<evidence type="ECO:0000256" key="6">
    <source>
        <dbReference type="ARBA" id="ARBA00022516"/>
    </source>
</evidence>
<feature type="transmembrane region" description="Helical" evidence="24">
    <location>
        <begin position="58"/>
        <end position="77"/>
    </location>
</feature>
<comment type="similarity">
    <text evidence="2 24">Belongs to the bacterial diacylglycerol kinase family.</text>
</comment>
<dbReference type="GO" id="GO:0004143">
    <property type="term" value="F:ATP-dependent diacylglycerol kinase activity"/>
    <property type="evidence" value="ECO:0007669"/>
    <property type="project" value="UniProtKB-EC"/>
</dbReference>
<comment type="function">
    <text evidence="24">Catalyzes the ATP-dependent phosphorylation of sn-l,2-diacylglycerol (DAG) to phosphatidic acid. Involved in the recycling of diacylglycerol produced as a by-product during membrane-derived oligosaccharide (MDO) biosynthesis.</text>
</comment>
<comment type="cofactor">
    <cofactor evidence="23">
        <name>Mg(2+)</name>
        <dbReference type="ChEBI" id="CHEBI:18420"/>
    </cofactor>
    <text evidence="23">Mn(2+), Zn(2+), Cd(2+) and Co(2+) support activity to lesser extents.</text>
</comment>
<dbReference type="PANTHER" id="PTHR34299">
    <property type="entry name" value="DIACYLGLYCEROL KINASE"/>
    <property type="match status" value="1"/>
</dbReference>
<keyword evidence="12 24" id="KW-0418">Kinase</keyword>
<feature type="binding site" evidence="23">
    <location>
        <position position="30"/>
    </location>
    <ligand>
        <name>a divalent metal cation</name>
        <dbReference type="ChEBI" id="CHEBI:60240"/>
    </ligand>
</feature>
<keyword evidence="6" id="KW-0444">Lipid biosynthesis</keyword>
<sequence length="120" mass="13052">MAGQHLKGFARLYAAFVHSLSGFRATWRHEEAFRQECWLALAGVPVGLWLGQSGIERALLVGVLINVLIVELLNTAVEVTIDRIGIERHNLSGRAKDIGSAAVLSSLILAGAVWLLVLIR</sequence>
<keyword evidence="7 24" id="KW-0997">Cell inner membrane</keyword>
<protein>
    <recommendedName>
        <fullName evidence="4 24">Diacylglycerol kinase</fullName>
        <ecNumber evidence="3 24">2.7.1.107</ecNumber>
    </recommendedName>
</protein>
<dbReference type="Pfam" id="PF01219">
    <property type="entry name" value="DAGK_prokar"/>
    <property type="match status" value="1"/>
</dbReference>
<evidence type="ECO:0000256" key="4">
    <source>
        <dbReference type="ARBA" id="ARBA00017575"/>
    </source>
</evidence>
<name>A0A858Q559_9GAMM</name>
<feature type="binding site" evidence="21">
    <location>
        <position position="11"/>
    </location>
    <ligand>
        <name>substrate</name>
    </ligand>
</feature>
<evidence type="ECO:0000256" key="1">
    <source>
        <dbReference type="ARBA" id="ARBA00004429"/>
    </source>
</evidence>
<comment type="caution">
    <text evidence="24">Lacks conserved residue(s) required for the propagation of feature annotation.</text>
</comment>
<evidence type="ECO:0000256" key="13">
    <source>
        <dbReference type="ARBA" id="ARBA00022840"/>
    </source>
</evidence>
<evidence type="ECO:0000256" key="19">
    <source>
        <dbReference type="ARBA" id="ARBA00023264"/>
    </source>
</evidence>
<evidence type="ECO:0000256" key="9">
    <source>
        <dbReference type="ARBA" id="ARBA00022692"/>
    </source>
</evidence>
<dbReference type="Proteomes" id="UP000503004">
    <property type="component" value="Chromosome"/>
</dbReference>
<proteinExistence type="inferred from homology"/>
<evidence type="ECO:0000256" key="12">
    <source>
        <dbReference type="ARBA" id="ARBA00022777"/>
    </source>
</evidence>
<keyword evidence="15 24" id="KW-1133">Transmembrane helix</keyword>
<keyword evidence="17 24" id="KW-0472">Membrane</keyword>
<feature type="binding site" evidence="23">
    <location>
        <position position="78"/>
    </location>
    <ligand>
        <name>a divalent metal cation</name>
        <dbReference type="ChEBI" id="CHEBI:60240"/>
    </ligand>
</feature>
<dbReference type="Gene3D" id="1.10.287.3610">
    <property type="match status" value="1"/>
</dbReference>
<evidence type="ECO:0000256" key="14">
    <source>
        <dbReference type="ARBA" id="ARBA00022842"/>
    </source>
</evidence>
<evidence type="ECO:0000256" key="3">
    <source>
        <dbReference type="ARBA" id="ARBA00012133"/>
    </source>
</evidence>
<feature type="binding site" evidence="22">
    <location>
        <begin position="96"/>
        <end position="97"/>
    </location>
    <ligand>
        <name>ATP</name>
        <dbReference type="ChEBI" id="CHEBI:30616"/>
    </ligand>
</feature>
<evidence type="ECO:0000256" key="18">
    <source>
        <dbReference type="ARBA" id="ARBA00023209"/>
    </source>
</evidence>
<keyword evidence="8 24" id="KW-0808">Transferase</keyword>
<keyword evidence="10 23" id="KW-0479">Metal-binding</keyword>
<evidence type="ECO:0000313" key="25">
    <source>
        <dbReference type="EMBL" id="QJD28961.1"/>
    </source>
</evidence>
<evidence type="ECO:0000256" key="5">
    <source>
        <dbReference type="ARBA" id="ARBA00022475"/>
    </source>
</evidence>
<accession>A0A858Q559</accession>
<feature type="binding site" evidence="21">
    <location>
        <position position="71"/>
    </location>
    <ligand>
        <name>substrate</name>
    </ligand>
</feature>
<dbReference type="InterPro" id="IPR036945">
    <property type="entry name" value="DAGK_sf"/>
</dbReference>
<gene>
    <name evidence="25" type="ORF">GNH96_02580</name>
</gene>
<dbReference type="EMBL" id="CP046565">
    <property type="protein sequence ID" value="QJD28961.1"/>
    <property type="molecule type" value="Genomic_DNA"/>
</dbReference>
<feature type="binding site" evidence="21">
    <location>
        <begin position="24"/>
        <end position="27"/>
    </location>
    <ligand>
        <name>substrate</name>
    </ligand>
</feature>
<feature type="binding site" evidence="22">
    <location>
        <position position="11"/>
    </location>
    <ligand>
        <name>ATP</name>
        <dbReference type="ChEBI" id="CHEBI:30616"/>
    </ligand>
</feature>
<feature type="binding site" evidence="22">
    <location>
        <begin position="87"/>
        <end position="89"/>
    </location>
    <ligand>
        <name>ATP</name>
        <dbReference type="ChEBI" id="CHEBI:30616"/>
    </ligand>
</feature>
<dbReference type="RefSeq" id="WP_169602007.1">
    <property type="nucleotide sequence ID" value="NZ_CP046565.1"/>
</dbReference>
<comment type="subcellular location">
    <subcellularLocation>
        <location evidence="1 24">Cell inner membrane</location>
        <topology evidence="1 24">Multi-pass membrane protein</topology>
    </subcellularLocation>
</comment>
<dbReference type="EC" id="2.7.1.107" evidence="3 24"/>
<keyword evidence="18" id="KW-0594">Phospholipid biosynthesis</keyword>
<feature type="binding site" evidence="22">
    <location>
        <position position="30"/>
    </location>
    <ligand>
        <name>ATP</name>
        <dbReference type="ChEBI" id="CHEBI:30616"/>
    </ligand>
</feature>
<comment type="catalytic activity">
    <reaction evidence="24">
        <text>a 1,2-diacyl-sn-glycerol + ATP = a 1,2-diacyl-sn-glycero-3-phosphate + ADP + H(+)</text>
        <dbReference type="Rhea" id="RHEA:10272"/>
        <dbReference type="ChEBI" id="CHEBI:15378"/>
        <dbReference type="ChEBI" id="CHEBI:17815"/>
        <dbReference type="ChEBI" id="CHEBI:30616"/>
        <dbReference type="ChEBI" id="CHEBI:58608"/>
        <dbReference type="ChEBI" id="CHEBI:456216"/>
        <dbReference type="EC" id="2.7.1.107"/>
    </reaction>
</comment>
<keyword evidence="16 24" id="KW-0443">Lipid metabolism</keyword>
<dbReference type="GO" id="GO:0005524">
    <property type="term" value="F:ATP binding"/>
    <property type="evidence" value="ECO:0007669"/>
    <property type="project" value="UniProtKB-KW"/>
</dbReference>
<keyword evidence="5" id="KW-1003">Cell membrane</keyword>
<dbReference type="GO" id="GO:0005886">
    <property type="term" value="C:plasma membrane"/>
    <property type="evidence" value="ECO:0007669"/>
    <property type="project" value="UniProtKB-SubCell"/>
</dbReference>
<evidence type="ECO:0000256" key="21">
    <source>
        <dbReference type="PIRSR" id="PIRSR600829-2"/>
    </source>
</evidence>
<evidence type="ECO:0000256" key="17">
    <source>
        <dbReference type="ARBA" id="ARBA00023136"/>
    </source>
</evidence>
<dbReference type="KEGG" id="metu:GNH96_02580"/>
<keyword evidence="9 24" id="KW-0812">Transmembrane</keyword>
<dbReference type="InterPro" id="IPR033718">
    <property type="entry name" value="DAGK_prok"/>
</dbReference>
<evidence type="ECO:0000256" key="22">
    <source>
        <dbReference type="PIRSR" id="PIRSR600829-3"/>
    </source>
</evidence>
<feature type="binding site" evidence="21">
    <location>
        <begin position="32"/>
        <end position="36"/>
    </location>
    <ligand>
        <name>substrate</name>
    </ligand>
</feature>
<evidence type="ECO:0000256" key="15">
    <source>
        <dbReference type="ARBA" id="ARBA00022989"/>
    </source>
</evidence>
<evidence type="ECO:0000256" key="10">
    <source>
        <dbReference type="ARBA" id="ARBA00022723"/>
    </source>
</evidence>
<feature type="transmembrane region" description="Helical" evidence="24">
    <location>
        <begin position="98"/>
        <end position="119"/>
    </location>
</feature>
<evidence type="ECO:0000256" key="11">
    <source>
        <dbReference type="ARBA" id="ARBA00022741"/>
    </source>
</evidence>
<dbReference type="CDD" id="cd14264">
    <property type="entry name" value="DAGK_IM"/>
    <property type="match status" value="1"/>
</dbReference>
<keyword evidence="13 22" id="KW-0067">ATP-binding</keyword>
<reference evidence="26" key="1">
    <citation type="submission" date="2019-12" db="EMBL/GenBank/DDBJ databases">
        <authorList>
            <person name="Awala S.I."/>
            <person name="Rhee S.K."/>
        </authorList>
    </citation>
    <scope>NUCLEOTIDE SEQUENCE [LARGE SCALE GENOMIC DNA]</scope>
    <source>
        <strain evidence="26">IM1</strain>
    </source>
</reference>
<keyword evidence="11 22" id="KW-0547">Nucleotide-binding</keyword>
<organism evidence="25 26">
    <name type="scientific">Methylococcus geothermalis</name>
    <dbReference type="NCBI Taxonomy" id="2681310"/>
    <lineage>
        <taxon>Bacteria</taxon>
        <taxon>Pseudomonadati</taxon>
        <taxon>Pseudomonadota</taxon>
        <taxon>Gammaproteobacteria</taxon>
        <taxon>Methylococcales</taxon>
        <taxon>Methylococcaceae</taxon>
        <taxon>Methylococcus</taxon>
    </lineage>
</organism>
<evidence type="ECO:0000313" key="26">
    <source>
        <dbReference type="Proteomes" id="UP000503004"/>
    </source>
</evidence>
<dbReference type="GO" id="GO:0006654">
    <property type="term" value="P:phosphatidic acid biosynthetic process"/>
    <property type="evidence" value="ECO:0007669"/>
    <property type="project" value="InterPro"/>
</dbReference>
<dbReference type="AlphaFoldDB" id="A0A858Q559"/>
<feature type="binding site" evidence="21">
    <location>
        <position position="100"/>
    </location>
    <ligand>
        <name>substrate</name>
    </ligand>
</feature>
<dbReference type="GO" id="GO:0046872">
    <property type="term" value="F:metal ion binding"/>
    <property type="evidence" value="ECO:0007669"/>
    <property type="project" value="UniProtKB-KW"/>
</dbReference>
<keyword evidence="19 24" id="KW-1208">Phospholipid metabolism</keyword>
<evidence type="ECO:0000256" key="23">
    <source>
        <dbReference type="PIRSR" id="PIRSR600829-4"/>
    </source>
</evidence>
<evidence type="ECO:0000256" key="16">
    <source>
        <dbReference type="ARBA" id="ARBA00023098"/>
    </source>
</evidence>
<feature type="active site" description="Proton acceptor" evidence="20">
    <location>
        <position position="71"/>
    </location>
</feature>
<keyword evidence="26" id="KW-1185">Reference proteome</keyword>
<evidence type="ECO:0000256" key="20">
    <source>
        <dbReference type="PIRSR" id="PIRSR600829-1"/>
    </source>
</evidence>
<evidence type="ECO:0000256" key="7">
    <source>
        <dbReference type="ARBA" id="ARBA00022519"/>
    </source>
</evidence>